<dbReference type="InterPro" id="IPR001789">
    <property type="entry name" value="Sig_transdc_resp-reg_receiver"/>
</dbReference>
<dbReference type="RefSeq" id="WP_379836154.1">
    <property type="nucleotide sequence ID" value="NZ_JBHRYQ010000001.1"/>
</dbReference>
<dbReference type="Gene3D" id="3.40.50.2300">
    <property type="match status" value="1"/>
</dbReference>
<reference evidence="4" key="1">
    <citation type="journal article" date="2019" name="Int. J. Syst. Evol. Microbiol.">
        <title>The Global Catalogue of Microorganisms (GCM) 10K type strain sequencing project: providing services to taxonomists for standard genome sequencing and annotation.</title>
        <authorList>
            <consortium name="The Broad Institute Genomics Platform"/>
            <consortium name="The Broad Institute Genome Sequencing Center for Infectious Disease"/>
            <person name="Wu L."/>
            <person name="Ma J."/>
        </authorList>
    </citation>
    <scope>NUCLEOTIDE SEQUENCE [LARGE SCALE GENOMIC DNA]</scope>
    <source>
        <strain evidence="4">CECT 7956</strain>
    </source>
</reference>
<evidence type="ECO:0000259" key="2">
    <source>
        <dbReference type="PROSITE" id="PS50110"/>
    </source>
</evidence>
<dbReference type="SMART" id="SM00448">
    <property type="entry name" value="REC"/>
    <property type="match status" value="1"/>
</dbReference>
<dbReference type="InterPro" id="IPR052893">
    <property type="entry name" value="TCS_response_regulator"/>
</dbReference>
<protein>
    <submittedName>
        <fullName evidence="3">Response regulator</fullName>
    </submittedName>
</protein>
<dbReference type="SUPFAM" id="SSF52172">
    <property type="entry name" value="CheY-like"/>
    <property type="match status" value="1"/>
</dbReference>
<dbReference type="PROSITE" id="PS50110">
    <property type="entry name" value="RESPONSE_REGULATORY"/>
    <property type="match status" value="1"/>
</dbReference>
<dbReference type="Pfam" id="PF00072">
    <property type="entry name" value="Response_reg"/>
    <property type="match status" value="1"/>
</dbReference>
<evidence type="ECO:0000313" key="3">
    <source>
        <dbReference type="EMBL" id="MFC3810216.1"/>
    </source>
</evidence>
<dbReference type="Proteomes" id="UP001595616">
    <property type="component" value="Unassembled WGS sequence"/>
</dbReference>
<feature type="domain" description="Response regulatory" evidence="2">
    <location>
        <begin position="25"/>
        <end position="145"/>
    </location>
</feature>
<evidence type="ECO:0000313" key="4">
    <source>
        <dbReference type="Proteomes" id="UP001595616"/>
    </source>
</evidence>
<keyword evidence="4" id="KW-1185">Reference proteome</keyword>
<dbReference type="PANTHER" id="PTHR44520">
    <property type="entry name" value="RESPONSE REGULATOR RCP1-RELATED"/>
    <property type="match status" value="1"/>
</dbReference>
<dbReference type="InterPro" id="IPR011006">
    <property type="entry name" value="CheY-like_superfamily"/>
</dbReference>
<dbReference type="PANTHER" id="PTHR44520:SF2">
    <property type="entry name" value="RESPONSE REGULATOR RCP1"/>
    <property type="match status" value="1"/>
</dbReference>
<organism evidence="3 4">
    <name type="scientific">Lacihabitans lacunae</name>
    <dbReference type="NCBI Taxonomy" id="1028214"/>
    <lineage>
        <taxon>Bacteria</taxon>
        <taxon>Pseudomonadati</taxon>
        <taxon>Bacteroidota</taxon>
        <taxon>Cytophagia</taxon>
        <taxon>Cytophagales</taxon>
        <taxon>Leadbetterellaceae</taxon>
        <taxon>Lacihabitans</taxon>
    </lineage>
</organism>
<keyword evidence="1" id="KW-0597">Phosphoprotein</keyword>
<feature type="modified residue" description="4-aspartylphosphate" evidence="1">
    <location>
        <position position="78"/>
    </location>
</feature>
<gene>
    <name evidence="3" type="ORF">ACFOOI_06095</name>
</gene>
<sequence>MKKEFNHDICSKIQLLPMLESPRLNIYLIDDDLEDQEIFEMALEETGINANLCCFSNVSTGIEQLTSLEKKPEFLFLDLNMPKINGLECLKMLSELSFKNSIKVIIYSTSSNINDINKTKALGAHDYLIKPVNFNGLVESLTNILSVAD</sequence>
<dbReference type="EMBL" id="JBHRYQ010000001">
    <property type="protein sequence ID" value="MFC3810216.1"/>
    <property type="molecule type" value="Genomic_DNA"/>
</dbReference>
<evidence type="ECO:0000256" key="1">
    <source>
        <dbReference type="PROSITE-ProRule" id="PRU00169"/>
    </source>
</evidence>
<proteinExistence type="predicted"/>
<comment type="caution">
    <text evidence="3">The sequence shown here is derived from an EMBL/GenBank/DDBJ whole genome shotgun (WGS) entry which is preliminary data.</text>
</comment>
<accession>A0ABV7YVW0</accession>
<name>A0ABV7YVW0_9BACT</name>